<evidence type="ECO:0000256" key="3">
    <source>
        <dbReference type="ARBA" id="ARBA00023027"/>
    </source>
</evidence>
<dbReference type="InterPro" id="IPR006139">
    <property type="entry name" value="D-isomer_2_OHA_DH_cat_dom"/>
</dbReference>
<name>A0A402DTT7_9CELL</name>
<dbReference type="GO" id="GO:0016616">
    <property type="term" value="F:oxidoreductase activity, acting on the CH-OH group of donors, NAD or NADP as acceptor"/>
    <property type="evidence" value="ECO:0007669"/>
    <property type="project" value="InterPro"/>
</dbReference>
<protein>
    <submittedName>
        <fullName evidence="8">Hydroxyacid dehydrogenase</fullName>
    </submittedName>
</protein>
<dbReference type="AlphaFoldDB" id="A0A402DTT7"/>
<dbReference type="InterPro" id="IPR029753">
    <property type="entry name" value="D-isomer_DH_CS"/>
</dbReference>
<evidence type="ECO:0000259" key="6">
    <source>
        <dbReference type="Pfam" id="PF00389"/>
    </source>
</evidence>
<comment type="similarity">
    <text evidence="1 4">Belongs to the D-isomer specific 2-hydroxyacid dehydrogenase family.</text>
</comment>
<gene>
    <name evidence="8" type="ORF">CBZ_25990</name>
</gene>
<evidence type="ECO:0000256" key="5">
    <source>
        <dbReference type="SAM" id="MobiDB-lite"/>
    </source>
</evidence>
<dbReference type="InterPro" id="IPR006140">
    <property type="entry name" value="D-isomer_DH_NAD-bd"/>
</dbReference>
<evidence type="ECO:0000313" key="9">
    <source>
        <dbReference type="Proteomes" id="UP000289954"/>
    </source>
</evidence>
<dbReference type="PROSITE" id="PS00670">
    <property type="entry name" value="D_2_HYDROXYACID_DH_2"/>
    <property type="match status" value="1"/>
</dbReference>
<feature type="domain" description="D-isomer specific 2-hydroxyacid dehydrogenase catalytic" evidence="6">
    <location>
        <begin position="63"/>
        <end position="345"/>
    </location>
</feature>
<keyword evidence="9" id="KW-1185">Reference proteome</keyword>
<dbReference type="InterPro" id="IPR036291">
    <property type="entry name" value="NAD(P)-bd_dom_sf"/>
</dbReference>
<proteinExistence type="inferred from homology"/>
<evidence type="ECO:0000256" key="2">
    <source>
        <dbReference type="ARBA" id="ARBA00023002"/>
    </source>
</evidence>
<evidence type="ECO:0000259" key="7">
    <source>
        <dbReference type="Pfam" id="PF02826"/>
    </source>
</evidence>
<dbReference type="Pfam" id="PF00389">
    <property type="entry name" value="2-Hacid_dh"/>
    <property type="match status" value="1"/>
</dbReference>
<keyword evidence="2 4" id="KW-0560">Oxidoreductase</keyword>
<feature type="domain" description="D-isomer specific 2-hydroxyacid dehydrogenase NAD-binding" evidence="7">
    <location>
        <begin position="158"/>
        <end position="323"/>
    </location>
</feature>
<dbReference type="InterPro" id="IPR050857">
    <property type="entry name" value="D-2-hydroxyacid_DH"/>
</dbReference>
<comment type="caution">
    <text evidence="8">The sequence shown here is derived from an EMBL/GenBank/DDBJ whole genome shotgun (WGS) entry which is preliminary data.</text>
</comment>
<dbReference type="EMBL" id="BIMR01000225">
    <property type="protein sequence ID" value="GCE77543.1"/>
    <property type="molecule type" value="Genomic_DNA"/>
</dbReference>
<feature type="region of interest" description="Disordered" evidence="5">
    <location>
        <begin position="1"/>
        <end position="29"/>
    </location>
</feature>
<evidence type="ECO:0000256" key="1">
    <source>
        <dbReference type="ARBA" id="ARBA00005854"/>
    </source>
</evidence>
<dbReference type="PANTHER" id="PTHR42789">
    <property type="entry name" value="D-ISOMER SPECIFIC 2-HYDROXYACID DEHYDROGENASE FAMILY PROTEIN (AFU_ORTHOLOGUE AFUA_6G10090)"/>
    <property type="match status" value="1"/>
</dbReference>
<dbReference type="SUPFAM" id="SSF52283">
    <property type="entry name" value="Formate/glycerate dehydrogenase catalytic domain-like"/>
    <property type="match status" value="1"/>
</dbReference>
<organism evidence="8 9">
    <name type="scientific">Cellulomonas biazotea</name>
    <dbReference type="NCBI Taxonomy" id="1709"/>
    <lineage>
        <taxon>Bacteria</taxon>
        <taxon>Bacillati</taxon>
        <taxon>Actinomycetota</taxon>
        <taxon>Actinomycetes</taxon>
        <taxon>Micrococcales</taxon>
        <taxon>Cellulomonadaceae</taxon>
        <taxon>Cellulomonas</taxon>
    </lineage>
</organism>
<dbReference type="PANTHER" id="PTHR42789:SF1">
    <property type="entry name" value="D-ISOMER SPECIFIC 2-HYDROXYACID DEHYDROGENASE FAMILY PROTEIN (AFU_ORTHOLOGUE AFUA_6G10090)"/>
    <property type="match status" value="1"/>
</dbReference>
<dbReference type="Pfam" id="PF02826">
    <property type="entry name" value="2-Hacid_dh_C"/>
    <property type="match status" value="1"/>
</dbReference>
<reference evidence="8 9" key="1">
    <citation type="submission" date="2019-01" db="EMBL/GenBank/DDBJ databases">
        <title>Draft genome sequence of Cellulomonas takizawaensis strain TKZ-21.</title>
        <authorList>
            <person name="Yamamura H."/>
            <person name="Hayashi T."/>
            <person name="Hamada M."/>
            <person name="Serisawa Y."/>
            <person name="Matsuyama K."/>
            <person name="Nakagawa Y."/>
            <person name="Otoguro M."/>
            <person name="Yanagida F."/>
            <person name="Hayakawa M."/>
        </authorList>
    </citation>
    <scope>NUCLEOTIDE SEQUENCE [LARGE SCALE GENOMIC DNA]</scope>
    <source>
        <strain evidence="8 9">NBRC12680</strain>
    </source>
</reference>
<sequence>MHLTDPSDQDGTSVPAVATAADGGEPRRPHALLVMDPGTFALLFPGPQQARLQRLARVGSPLCVQDLATPEARERLADVEVLVTSWGAPALTAEVLDAAPHLRAVLHAAGSVRGLVTDAVWDRGLLVTSAAEENARPVAEFTLAAIVLAGKRAPWFAATARTRRDGWSFGQQVGHRELTNRGRTIGVVGFSRIGRRVVELLRVLENDAVLVVDPVADPAEVAAAGAELVDLPELLRRSDVVSLHAPSLPATYRMIGAAELALLRDGATLVNTARGALVDTAALEAECASGRIDAVLDVTDPEPLPPGSVLHDLPNVMLTPHVAGSLGSETRRMSDAALDELERYALGLAPLAPVTRAHLEVIA</sequence>
<keyword evidence="3" id="KW-0520">NAD</keyword>
<evidence type="ECO:0000256" key="4">
    <source>
        <dbReference type="RuleBase" id="RU003719"/>
    </source>
</evidence>
<dbReference type="Proteomes" id="UP000289954">
    <property type="component" value="Unassembled WGS sequence"/>
</dbReference>
<dbReference type="CDD" id="cd12167">
    <property type="entry name" value="2-Hacid_dh_8"/>
    <property type="match status" value="1"/>
</dbReference>
<evidence type="ECO:0000313" key="8">
    <source>
        <dbReference type="EMBL" id="GCE77543.1"/>
    </source>
</evidence>
<dbReference type="Gene3D" id="3.40.50.720">
    <property type="entry name" value="NAD(P)-binding Rossmann-like Domain"/>
    <property type="match status" value="2"/>
</dbReference>
<accession>A0A402DTT7</accession>
<dbReference type="GO" id="GO:0051287">
    <property type="term" value="F:NAD binding"/>
    <property type="evidence" value="ECO:0007669"/>
    <property type="project" value="InterPro"/>
</dbReference>
<dbReference type="SUPFAM" id="SSF51735">
    <property type="entry name" value="NAD(P)-binding Rossmann-fold domains"/>
    <property type="match status" value="1"/>
</dbReference>